<evidence type="ECO:0000313" key="3">
    <source>
        <dbReference type="Proteomes" id="UP000460298"/>
    </source>
</evidence>
<dbReference type="EMBL" id="WBUI01000008">
    <property type="protein sequence ID" value="KAB2932770.1"/>
    <property type="molecule type" value="Genomic_DNA"/>
</dbReference>
<protein>
    <recommendedName>
        <fullName evidence="4">Lipocalin-like domain-containing protein</fullName>
    </recommendedName>
</protein>
<gene>
    <name evidence="2" type="ORF">F9K24_10350</name>
</gene>
<keyword evidence="1" id="KW-0732">Signal</keyword>
<evidence type="ECO:0008006" key="4">
    <source>
        <dbReference type="Google" id="ProtNLM"/>
    </source>
</evidence>
<accession>A0A833H1V7</accession>
<organism evidence="2 3">
    <name type="scientific">Leptonema illini</name>
    <dbReference type="NCBI Taxonomy" id="183"/>
    <lineage>
        <taxon>Bacteria</taxon>
        <taxon>Pseudomonadati</taxon>
        <taxon>Spirochaetota</taxon>
        <taxon>Spirochaetia</taxon>
        <taxon>Leptospirales</taxon>
        <taxon>Leptospiraceae</taxon>
        <taxon>Leptonema</taxon>
    </lineage>
</organism>
<evidence type="ECO:0000256" key="1">
    <source>
        <dbReference type="SAM" id="SignalP"/>
    </source>
</evidence>
<comment type="caution">
    <text evidence="2">The sequence shown here is derived from an EMBL/GenBank/DDBJ whole genome shotgun (WGS) entry which is preliminary data.</text>
</comment>
<evidence type="ECO:0000313" key="2">
    <source>
        <dbReference type="EMBL" id="KAB2932770.1"/>
    </source>
</evidence>
<reference evidence="2 3" key="1">
    <citation type="submission" date="2019-10" db="EMBL/GenBank/DDBJ databases">
        <title>Extracellular Electron Transfer in a Candidatus Methanoperedens spp. Enrichment Culture.</title>
        <authorList>
            <person name="Berger S."/>
            <person name="Rangel Shaw D."/>
            <person name="Berben T."/>
            <person name="In 'T Zandt M."/>
            <person name="Frank J."/>
            <person name="Reimann J."/>
            <person name="Jetten M.S.M."/>
            <person name="Welte C.U."/>
        </authorList>
    </citation>
    <scope>NUCLEOTIDE SEQUENCE [LARGE SCALE GENOMIC DNA]</scope>
    <source>
        <strain evidence="2">SB12</strain>
    </source>
</reference>
<dbReference type="AlphaFoldDB" id="A0A833H1V7"/>
<feature type="signal peptide" evidence="1">
    <location>
        <begin position="1"/>
        <end position="20"/>
    </location>
</feature>
<dbReference type="Proteomes" id="UP000460298">
    <property type="component" value="Unassembled WGS sequence"/>
</dbReference>
<proteinExistence type="predicted"/>
<sequence length="160" mass="18233">MKHRLALFALLILSGYTLEAHPITGSWYDARTLQKVQDSDDPSSKSHHGIMEGFRVWYDSDRRLCYEANLGMYGFMYAENVYIVPLSGSIVEIRFKSRKRRKTITLLRFFLLSKDTGYIVSVGGPPLPELRNWVFKKAAPDPFPYLWQSGGTGTGLPPLE</sequence>
<feature type="chain" id="PRO_5032828413" description="Lipocalin-like domain-containing protein" evidence="1">
    <location>
        <begin position="21"/>
        <end position="160"/>
    </location>
</feature>
<name>A0A833H1V7_9LEPT</name>